<dbReference type="InterPro" id="IPR027417">
    <property type="entry name" value="P-loop_NTPase"/>
</dbReference>
<dbReference type="PANTHER" id="PTHR11384:SF59">
    <property type="entry name" value="LYSOSOMAL COBALAMIN TRANSPORTER ABCD4"/>
    <property type="match status" value="1"/>
</dbReference>
<dbReference type="Gene3D" id="1.20.1560.10">
    <property type="entry name" value="ABC transporter type 1, transmembrane domain"/>
    <property type="match status" value="1"/>
</dbReference>
<dbReference type="PROSITE" id="PS50893">
    <property type="entry name" value="ABC_TRANSPORTER_2"/>
    <property type="match status" value="1"/>
</dbReference>
<dbReference type="GO" id="GO:0005524">
    <property type="term" value="F:ATP binding"/>
    <property type="evidence" value="ECO:0007669"/>
    <property type="project" value="UniProtKB-KW"/>
</dbReference>
<dbReference type="AlphaFoldDB" id="A0A5Q0TGC9"/>
<evidence type="ECO:0000259" key="10">
    <source>
        <dbReference type="PROSITE" id="PS50929"/>
    </source>
</evidence>
<dbReference type="Gene3D" id="3.40.50.300">
    <property type="entry name" value="P-loop containing nucleotide triphosphate hydrolases"/>
    <property type="match status" value="1"/>
</dbReference>
<dbReference type="SMART" id="SM00382">
    <property type="entry name" value="AAA"/>
    <property type="match status" value="1"/>
</dbReference>
<feature type="domain" description="ABC transporter" evidence="9">
    <location>
        <begin position="360"/>
        <end position="581"/>
    </location>
</feature>
<evidence type="ECO:0000256" key="3">
    <source>
        <dbReference type="ARBA" id="ARBA00022692"/>
    </source>
</evidence>
<dbReference type="RefSeq" id="WP_153448087.1">
    <property type="nucleotide sequence ID" value="NZ_CP045699.1"/>
</dbReference>
<keyword evidence="5 11" id="KW-0067">ATP-binding</keyword>
<dbReference type="EMBL" id="CP045699">
    <property type="protein sequence ID" value="QGA65950.1"/>
    <property type="molecule type" value="Genomic_DNA"/>
</dbReference>
<dbReference type="SUPFAM" id="SSF90123">
    <property type="entry name" value="ABC transporter transmembrane region"/>
    <property type="match status" value="1"/>
</dbReference>
<dbReference type="GO" id="GO:0016887">
    <property type="term" value="F:ATP hydrolysis activity"/>
    <property type="evidence" value="ECO:0007669"/>
    <property type="project" value="InterPro"/>
</dbReference>
<name>A0A5Q0TGC9_9VIBR</name>
<accession>A0A5Q0TGC9</accession>
<dbReference type="InterPro" id="IPR003593">
    <property type="entry name" value="AAA+_ATPase"/>
</dbReference>
<dbReference type="PROSITE" id="PS50929">
    <property type="entry name" value="ABC_TM1F"/>
    <property type="match status" value="1"/>
</dbReference>
<feature type="transmembrane region" description="Helical" evidence="8">
    <location>
        <begin position="33"/>
        <end position="53"/>
    </location>
</feature>
<feature type="transmembrane region" description="Helical" evidence="8">
    <location>
        <begin position="189"/>
        <end position="210"/>
    </location>
</feature>
<keyword evidence="3 8" id="KW-0812">Transmembrane</keyword>
<proteinExistence type="predicted"/>
<dbReference type="InterPro" id="IPR011527">
    <property type="entry name" value="ABC1_TM_dom"/>
</dbReference>
<dbReference type="InterPro" id="IPR036640">
    <property type="entry name" value="ABC1_TM_sf"/>
</dbReference>
<dbReference type="InterPro" id="IPR017871">
    <property type="entry name" value="ABC_transporter-like_CS"/>
</dbReference>
<reference evidence="11 12" key="1">
    <citation type="submission" date="2019-10" db="EMBL/GenBank/DDBJ databases">
        <title>Vibrio sp. nov., isolated from Coralline algae surface.</title>
        <authorList>
            <person name="Geng Y."/>
            <person name="Zhang X."/>
        </authorList>
    </citation>
    <scope>NUCLEOTIDE SEQUENCE [LARGE SCALE GENOMIC DNA]</scope>
    <source>
        <strain evidence="11 12">SM1977</strain>
    </source>
</reference>
<evidence type="ECO:0000259" key="9">
    <source>
        <dbReference type="PROSITE" id="PS50893"/>
    </source>
</evidence>
<evidence type="ECO:0000313" key="12">
    <source>
        <dbReference type="Proteomes" id="UP000348942"/>
    </source>
</evidence>
<evidence type="ECO:0000256" key="7">
    <source>
        <dbReference type="ARBA" id="ARBA00023136"/>
    </source>
</evidence>
<feature type="transmembrane region" description="Helical" evidence="8">
    <location>
        <begin position="157"/>
        <end position="177"/>
    </location>
</feature>
<evidence type="ECO:0000256" key="8">
    <source>
        <dbReference type="SAM" id="Phobius"/>
    </source>
</evidence>
<dbReference type="SUPFAM" id="SSF52540">
    <property type="entry name" value="P-loop containing nucleoside triphosphate hydrolases"/>
    <property type="match status" value="1"/>
</dbReference>
<dbReference type="InterPro" id="IPR050835">
    <property type="entry name" value="ABC_transporter_sub-D"/>
</dbReference>
<evidence type="ECO:0000256" key="6">
    <source>
        <dbReference type="ARBA" id="ARBA00022989"/>
    </source>
</evidence>
<organism evidence="11 12">
    <name type="scientific">Vibrio algicola</name>
    <dbReference type="NCBI Taxonomy" id="2662262"/>
    <lineage>
        <taxon>Bacteria</taxon>
        <taxon>Pseudomonadati</taxon>
        <taxon>Pseudomonadota</taxon>
        <taxon>Gammaproteobacteria</taxon>
        <taxon>Vibrionales</taxon>
        <taxon>Vibrionaceae</taxon>
        <taxon>Vibrio</taxon>
    </lineage>
</organism>
<protein>
    <submittedName>
        <fullName evidence="11">ATP-binding cassette domain-containing protein</fullName>
    </submittedName>
</protein>
<evidence type="ECO:0000256" key="2">
    <source>
        <dbReference type="ARBA" id="ARBA00022448"/>
    </source>
</evidence>
<dbReference type="GO" id="GO:0005886">
    <property type="term" value="C:plasma membrane"/>
    <property type="evidence" value="ECO:0007669"/>
    <property type="project" value="UniProtKB-SubCell"/>
</dbReference>
<dbReference type="Pfam" id="PF00005">
    <property type="entry name" value="ABC_tran"/>
    <property type="match status" value="1"/>
</dbReference>
<keyword evidence="6 8" id="KW-1133">Transmembrane helix</keyword>
<comment type="subcellular location">
    <subcellularLocation>
        <location evidence="1">Cell membrane</location>
        <topology evidence="1">Multi-pass membrane protein</topology>
    </subcellularLocation>
</comment>
<evidence type="ECO:0000256" key="5">
    <source>
        <dbReference type="ARBA" id="ARBA00022840"/>
    </source>
</evidence>
<feature type="domain" description="ABC transmembrane type-1" evidence="10">
    <location>
        <begin position="35"/>
        <end position="338"/>
    </location>
</feature>
<dbReference type="Proteomes" id="UP000348942">
    <property type="component" value="Chromosome 1"/>
</dbReference>
<keyword evidence="4" id="KW-0547">Nucleotide-binding</keyword>
<keyword evidence="2" id="KW-0813">Transport</keyword>
<evidence type="ECO:0000313" key="11">
    <source>
        <dbReference type="EMBL" id="QGA65950.1"/>
    </source>
</evidence>
<sequence>MISRSSFRLTSKHFLGKVWQLSKPYWQSEEKGIAWALLIAIICLNLGMVYMSVILNKWNSDFYNALQQLDKDAFTHLILKFSLIAAIFIAIAVYRIYLNMMLQLRWRRWLTNAYFSDWLSDRSFFQLELGQTDSDNPDQRIAEDIDQFTSDTLSLSLGLLNSVVTLASFITILWGLSSPLTFHLSGHAITIPGFMVWAALAYAVVGSFIMHKIGKPLINLNFMQQKFEADFRYSMVRLRENSEGIALYQGEAKERDQLETRFSHVWKNTWQIMRKQKQVVGFNSGYNQIAIIFPLMIAAPSFFSGVIKLGGLMQINNAFGQVMGAVSWFVDSYANLASWKASVDRLTTYNDDMHLTKTQVQQSELSVTANQDNKLTLHNTKITLPTGQVISQIEDLSLIAGQHTLISGKSGIGKSTLLKIIAGIWPYSSGQVSTPQHCLFLPQKPYLPIGSLREVLCYPNVELKADDQRLKQLLKDCHLEQFSHDLDCSQHWAHIMSPGEQQRIAIVRALVQQPDWLFLDEATSSLDETTEAAMYQLLKLQLPDTTLVSIAHRAKVADYHLYHLHAESIEGQIQWQFSPQL</sequence>
<keyword evidence="12" id="KW-1185">Reference proteome</keyword>
<evidence type="ECO:0000256" key="1">
    <source>
        <dbReference type="ARBA" id="ARBA00004651"/>
    </source>
</evidence>
<dbReference type="GO" id="GO:0140359">
    <property type="term" value="F:ABC-type transporter activity"/>
    <property type="evidence" value="ECO:0007669"/>
    <property type="project" value="InterPro"/>
</dbReference>
<evidence type="ECO:0000256" key="4">
    <source>
        <dbReference type="ARBA" id="ARBA00022741"/>
    </source>
</evidence>
<dbReference type="PROSITE" id="PS00211">
    <property type="entry name" value="ABC_TRANSPORTER_1"/>
    <property type="match status" value="1"/>
</dbReference>
<gene>
    <name evidence="11" type="ORF">GFB47_11510</name>
</gene>
<dbReference type="Pfam" id="PF06472">
    <property type="entry name" value="ABC_membrane_2"/>
    <property type="match status" value="1"/>
</dbReference>
<keyword evidence="7 8" id="KW-0472">Membrane</keyword>
<dbReference type="InterPro" id="IPR003439">
    <property type="entry name" value="ABC_transporter-like_ATP-bd"/>
</dbReference>
<dbReference type="PANTHER" id="PTHR11384">
    <property type="entry name" value="ATP-BINDING CASSETTE, SUB-FAMILY D MEMBER"/>
    <property type="match status" value="1"/>
</dbReference>
<dbReference type="CDD" id="cd03223">
    <property type="entry name" value="ABCD_peroxisomal_ALDP"/>
    <property type="match status" value="1"/>
</dbReference>
<feature type="transmembrane region" description="Helical" evidence="8">
    <location>
        <begin position="73"/>
        <end position="98"/>
    </location>
</feature>